<evidence type="ECO:0008006" key="4">
    <source>
        <dbReference type="Google" id="ProtNLM"/>
    </source>
</evidence>
<dbReference type="RefSeq" id="XP_001031865.1">
    <property type="nucleotide sequence ID" value="XM_001031865.1"/>
</dbReference>
<dbReference type="Proteomes" id="UP000009168">
    <property type="component" value="Unassembled WGS sequence"/>
</dbReference>
<sequence length="366" mass="41047">MNKKIITTFFILAAFSSFVYSDDQCQNHIAYQNVKVLLQEIAQGVSQSTQDEINNFFSQFQNQDPQVISESDLGICAQNNNYAGHSSCCDKDITSFLELAPFYALGLPTMQKNVIQTFLNNIVNIINNFPCNSQESKNKPKSFDDLVQNENLPLLQDLVKKSKSCQASHLTQITNLIRGTLCSVCIGVDQLSEYFDSDQNLYVSQASVNEFQDAVNESISCFSDLVSWNGSDSGQHSFRDVVNEIISHYIDPECQNRMQGYFQNLVNTNLSNSSNYCTLEQIFSIENGCLNSQDLIFQNTDSTNRMRILQSSNQSSDFSASENNGSNVFIKSQKTNIVCNADCDVIAFLGINKFYLGFLLILLLIV</sequence>
<feature type="chain" id="PRO_5004201371" description="Transmembrane protein" evidence="1">
    <location>
        <begin position="22"/>
        <end position="366"/>
    </location>
</feature>
<name>Q22G24_TETTS</name>
<reference evidence="3" key="1">
    <citation type="journal article" date="2006" name="PLoS Biol.">
        <title>Macronuclear genome sequence of the ciliate Tetrahymena thermophila, a model eukaryote.</title>
        <authorList>
            <person name="Eisen J.A."/>
            <person name="Coyne R.S."/>
            <person name="Wu M."/>
            <person name="Wu D."/>
            <person name="Thiagarajan M."/>
            <person name="Wortman J.R."/>
            <person name="Badger J.H."/>
            <person name="Ren Q."/>
            <person name="Amedeo P."/>
            <person name="Jones K.M."/>
            <person name="Tallon L.J."/>
            <person name="Delcher A.L."/>
            <person name="Salzberg S.L."/>
            <person name="Silva J.C."/>
            <person name="Haas B.J."/>
            <person name="Majoros W.H."/>
            <person name="Farzad M."/>
            <person name="Carlton J.M."/>
            <person name="Smith R.K. Jr."/>
            <person name="Garg J."/>
            <person name="Pearlman R.E."/>
            <person name="Karrer K.M."/>
            <person name="Sun L."/>
            <person name="Manning G."/>
            <person name="Elde N.C."/>
            <person name="Turkewitz A.P."/>
            <person name="Asai D.J."/>
            <person name="Wilkes D.E."/>
            <person name="Wang Y."/>
            <person name="Cai H."/>
            <person name="Collins K."/>
            <person name="Stewart B.A."/>
            <person name="Lee S.R."/>
            <person name="Wilamowska K."/>
            <person name="Weinberg Z."/>
            <person name="Ruzzo W.L."/>
            <person name="Wloga D."/>
            <person name="Gaertig J."/>
            <person name="Frankel J."/>
            <person name="Tsao C.-C."/>
            <person name="Gorovsky M.A."/>
            <person name="Keeling P.J."/>
            <person name="Waller R.F."/>
            <person name="Patron N.J."/>
            <person name="Cherry J.M."/>
            <person name="Stover N.A."/>
            <person name="Krieger C.J."/>
            <person name="del Toro C."/>
            <person name="Ryder H.F."/>
            <person name="Williamson S.C."/>
            <person name="Barbeau R.A."/>
            <person name="Hamilton E.P."/>
            <person name="Orias E."/>
        </authorList>
    </citation>
    <scope>NUCLEOTIDE SEQUENCE [LARGE SCALE GENOMIC DNA]</scope>
    <source>
        <strain evidence="3">SB210</strain>
    </source>
</reference>
<evidence type="ECO:0000256" key="1">
    <source>
        <dbReference type="SAM" id="SignalP"/>
    </source>
</evidence>
<organism evidence="2 3">
    <name type="scientific">Tetrahymena thermophila (strain SB210)</name>
    <dbReference type="NCBI Taxonomy" id="312017"/>
    <lineage>
        <taxon>Eukaryota</taxon>
        <taxon>Sar</taxon>
        <taxon>Alveolata</taxon>
        <taxon>Ciliophora</taxon>
        <taxon>Intramacronucleata</taxon>
        <taxon>Oligohymenophorea</taxon>
        <taxon>Hymenostomatida</taxon>
        <taxon>Tetrahymenina</taxon>
        <taxon>Tetrahymenidae</taxon>
        <taxon>Tetrahymena</taxon>
    </lineage>
</organism>
<accession>Q22G24</accession>
<dbReference type="EMBL" id="GG662576">
    <property type="protein sequence ID" value="EAR84202.1"/>
    <property type="molecule type" value="Genomic_DNA"/>
</dbReference>
<protein>
    <recommendedName>
        <fullName evidence="4">Transmembrane protein</fullName>
    </recommendedName>
</protein>
<dbReference type="HOGENOM" id="CLU_736705_0_0_1"/>
<gene>
    <name evidence="2" type="ORF">TTHERM_00721330</name>
</gene>
<feature type="signal peptide" evidence="1">
    <location>
        <begin position="1"/>
        <end position="21"/>
    </location>
</feature>
<dbReference type="KEGG" id="tet:TTHERM_00721330"/>
<keyword evidence="3" id="KW-1185">Reference proteome</keyword>
<dbReference type="AlphaFoldDB" id="Q22G24"/>
<dbReference type="InParanoid" id="Q22G24"/>
<proteinExistence type="predicted"/>
<evidence type="ECO:0000313" key="2">
    <source>
        <dbReference type="EMBL" id="EAR84202.1"/>
    </source>
</evidence>
<dbReference type="GeneID" id="7841064"/>
<evidence type="ECO:0000313" key="3">
    <source>
        <dbReference type="Proteomes" id="UP000009168"/>
    </source>
</evidence>
<keyword evidence="1" id="KW-0732">Signal</keyword>